<comment type="similarity">
    <text evidence="1">Belongs to the 'GDSL' lipolytic enzyme family.</text>
</comment>
<dbReference type="STRING" id="3218.A0A2K1K217"/>
<protein>
    <submittedName>
        <fullName evidence="2 3">Uncharacterized protein</fullName>
    </submittedName>
</protein>
<dbReference type="EnsemblPlants" id="Pp3c9_4680V3.1">
    <property type="protein sequence ID" value="Pp3c9_4680V3.1"/>
    <property type="gene ID" value="Pp3c9_4680"/>
</dbReference>
<dbReference type="CDD" id="cd01837">
    <property type="entry name" value="SGNH_plant_lipase_like"/>
    <property type="match status" value="1"/>
</dbReference>
<keyword evidence="4" id="KW-1185">Reference proteome</keyword>
<dbReference type="Gene3D" id="3.40.50.1110">
    <property type="entry name" value="SGNH hydrolase"/>
    <property type="match status" value="1"/>
</dbReference>
<reference evidence="3" key="3">
    <citation type="submission" date="2020-12" db="UniProtKB">
        <authorList>
            <consortium name="EnsemblPlants"/>
        </authorList>
    </citation>
    <scope>IDENTIFICATION</scope>
</reference>
<dbReference type="KEGG" id="ppp:112286433"/>
<dbReference type="Gramene" id="Pp3c9_4680V3.1">
    <property type="protein sequence ID" value="Pp3c9_4680V3.1"/>
    <property type="gene ID" value="Pp3c9_4680"/>
</dbReference>
<dbReference type="Gramene" id="Pp3c9_4680V3.2">
    <property type="protein sequence ID" value="Pp3c9_4680V3.2"/>
    <property type="gene ID" value="Pp3c9_4680"/>
</dbReference>
<dbReference type="InterPro" id="IPR036514">
    <property type="entry name" value="SGNH_hydro_sf"/>
</dbReference>
<dbReference type="PaxDb" id="3218-PP1S199_62V6.1"/>
<evidence type="ECO:0000313" key="3">
    <source>
        <dbReference type="EnsemblPlants" id="Pp3c9_4680V3.1"/>
    </source>
</evidence>
<dbReference type="InterPro" id="IPR050592">
    <property type="entry name" value="GDSL_lipolytic_enzyme"/>
</dbReference>
<reference evidence="2 4" key="2">
    <citation type="journal article" date="2018" name="Plant J.">
        <title>The Physcomitrella patens chromosome-scale assembly reveals moss genome structure and evolution.</title>
        <authorList>
            <person name="Lang D."/>
            <person name="Ullrich K.K."/>
            <person name="Murat F."/>
            <person name="Fuchs J."/>
            <person name="Jenkins J."/>
            <person name="Haas F.B."/>
            <person name="Piednoel M."/>
            <person name="Gundlach H."/>
            <person name="Van Bel M."/>
            <person name="Meyberg R."/>
            <person name="Vives C."/>
            <person name="Morata J."/>
            <person name="Symeonidi A."/>
            <person name="Hiss M."/>
            <person name="Muchero W."/>
            <person name="Kamisugi Y."/>
            <person name="Saleh O."/>
            <person name="Blanc G."/>
            <person name="Decker E.L."/>
            <person name="van Gessel N."/>
            <person name="Grimwood J."/>
            <person name="Hayes R.D."/>
            <person name="Graham S.W."/>
            <person name="Gunter L.E."/>
            <person name="McDaniel S.F."/>
            <person name="Hoernstein S.N.W."/>
            <person name="Larsson A."/>
            <person name="Li F.W."/>
            <person name="Perroud P.F."/>
            <person name="Phillips J."/>
            <person name="Ranjan P."/>
            <person name="Rokshar D.S."/>
            <person name="Rothfels C.J."/>
            <person name="Schneider L."/>
            <person name="Shu S."/>
            <person name="Stevenson D.W."/>
            <person name="Thummler F."/>
            <person name="Tillich M."/>
            <person name="Villarreal Aguilar J.C."/>
            <person name="Widiez T."/>
            <person name="Wong G.K."/>
            <person name="Wymore A."/>
            <person name="Zhang Y."/>
            <person name="Zimmer A.D."/>
            <person name="Quatrano R.S."/>
            <person name="Mayer K.F.X."/>
            <person name="Goodstein D."/>
            <person name="Casacuberta J.M."/>
            <person name="Vandepoele K."/>
            <person name="Reski R."/>
            <person name="Cuming A.C."/>
            <person name="Tuskan G.A."/>
            <person name="Maumus F."/>
            <person name="Salse J."/>
            <person name="Schmutz J."/>
            <person name="Rensing S.A."/>
        </authorList>
    </citation>
    <scope>NUCLEOTIDE SEQUENCE [LARGE SCALE GENOMIC DNA]</scope>
    <source>
        <strain evidence="3 4">cv. Gransden 2004</strain>
    </source>
</reference>
<sequence length="380" mass="41632">MRRRSEVQAACVAWVAFKLSTLTMELHKLAALVLWLTCLIAWVQGFEAAAPAVNVPAIILFGDSTVDVGNNNFLNTIAKSNFLPYGRDFDTKTPTGRFTDGRMVSDFMASKLGLPMSLPYLHPNATGQNLIYGTNFASAASGYLDTTSVFLNVIPASRQLEMFDEYKIKLSKVVGPEKSSSIISQALYFVSSGSNDFILNYFVNPALQSSYSPTEFNAALMSTQTEFVQKLYQAGARKIGIFGFPPIGCIPAQITLFGIDVNQKTCVEEQNAIASAYNSDLAAAIPKWQSNLSGSLLLYLDAYSMLYDIFNNPTKYGYTEARRACCGEGLLSTAGFCNKDSVGTCTDASKYVFFDSLHPTSSVYRLVAEAYHEKVISYLL</sequence>
<dbReference type="GO" id="GO:0016788">
    <property type="term" value="F:hydrolase activity, acting on ester bonds"/>
    <property type="evidence" value="ECO:0007669"/>
    <property type="project" value="InterPro"/>
</dbReference>
<organism evidence="2">
    <name type="scientific">Physcomitrium patens</name>
    <name type="common">Spreading-leaved earth moss</name>
    <name type="synonym">Physcomitrella patens</name>
    <dbReference type="NCBI Taxonomy" id="3218"/>
    <lineage>
        <taxon>Eukaryota</taxon>
        <taxon>Viridiplantae</taxon>
        <taxon>Streptophyta</taxon>
        <taxon>Embryophyta</taxon>
        <taxon>Bryophyta</taxon>
        <taxon>Bryophytina</taxon>
        <taxon>Bryopsida</taxon>
        <taxon>Funariidae</taxon>
        <taxon>Funariales</taxon>
        <taxon>Funariaceae</taxon>
        <taxon>Physcomitrium</taxon>
    </lineage>
</organism>
<evidence type="ECO:0000256" key="1">
    <source>
        <dbReference type="ARBA" id="ARBA00008668"/>
    </source>
</evidence>
<accession>A0A2K1K217</accession>
<evidence type="ECO:0000313" key="2">
    <source>
        <dbReference type="EMBL" id="PNR47817.1"/>
    </source>
</evidence>
<proteinExistence type="inferred from homology"/>
<dbReference type="OMA" id="CNPRSIG"/>
<dbReference type="PANTHER" id="PTHR45642">
    <property type="entry name" value="GDSL ESTERASE/LIPASE EXL3"/>
    <property type="match status" value="1"/>
</dbReference>
<dbReference type="GeneID" id="112286433"/>
<name>A0A2K1K217_PHYPA</name>
<dbReference type="AlphaFoldDB" id="A0A2K1K217"/>
<dbReference type="InterPro" id="IPR001087">
    <property type="entry name" value="GDSL"/>
</dbReference>
<reference evidence="2 4" key="1">
    <citation type="journal article" date="2008" name="Science">
        <title>The Physcomitrella genome reveals evolutionary insights into the conquest of land by plants.</title>
        <authorList>
            <person name="Rensing S."/>
            <person name="Lang D."/>
            <person name="Zimmer A."/>
            <person name="Terry A."/>
            <person name="Salamov A."/>
            <person name="Shapiro H."/>
            <person name="Nishiyama T."/>
            <person name="Perroud P.-F."/>
            <person name="Lindquist E."/>
            <person name="Kamisugi Y."/>
            <person name="Tanahashi T."/>
            <person name="Sakakibara K."/>
            <person name="Fujita T."/>
            <person name="Oishi K."/>
            <person name="Shin-I T."/>
            <person name="Kuroki Y."/>
            <person name="Toyoda A."/>
            <person name="Suzuki Y."/>
            <person name="Hashimoto A."/>
            <person name="Yamaguchi K."/>
            <person name="Sugano A."/>
            <person name="Kohara Y."/>
            <person name="Fujiyama A."/>
            <person name="Anterola A."/>
            <person name="Aoki S."/>
            <person name="Ashton N."/>
            <person name="Barbazuk W.B."/>
            <person name="Barker E."/>
            <person name="Bennetzen J."/>
            <person name="Bezanilla M."/>
            <person name="Blankenship R."/>
            <person name="Cho S.H."/>
            <person name="Dutcher S."/>
            <person name="Estelle M."/>
            <person name="Fawcett J.A."/>
            <person name="Gundlach H."/>
            <person name="Hanada K."/>
            <person name="Heyl A."/>
            <person name="Hicks K.A."/>
            <person name="Hugh J."/>
            <person name="Lohr M."/>
            <person name="Mayer K."/>
            <person name="Melkozernov A."/>
            <person name="Murata T."/>
            <person name="Nelson D."/>
            <person name="Pils B."/>
            <person name="Prigge M."/>
            <person name="Reiss B."/>
            <person name="Renner T."/>
            <person name="Rombauts S."/>
            <person name="Rushton P."/>
            <person name="Sanderfoot A."/>
            <person name="Schween G."/>
            <person name="Shiu S.-H."/>
            <person name="Stueber K."/>
            <person name="Theodoulou F.L."/>
            <person name="Tu H."/>
            <person name="Van de Peer Y."/>
            <person name="Verrier P.J."/>
            <person name="Waters E."/>
            <person name="Wood A."/>
            <person name="Yang L."/>
            <person name="Cove D."/>
            <person name="Cuming A."/>
            <person name="Hasebe M."/>
            <person name="Lucas S."/>
            <person name="Mishler D.B."/>
            <person name="Reski R."/>
            <person name="Grigoriev I."/>
            <person name="Quatrano R.S."/>
            <person name="Boore J.L."/>
        </authorList>
    </citation>
    <scope>NUCLEOTIDE SEQUENCE [LARGE SCALE GENOMIC DNA]</scope>
    <source>
        <strain evidence="3 4">cv. Gransden 2004</strain>
    </source>
</reference>
<dbReference type="EMBL" id="ABEU02000009">
    <property type="protein sequence ID" value="PNR47817.1"/>
    <property type="molecule type" value="Genomic_DNA"/>
</dbReference>
<dbReference type="OrthoDB" id="1600564at2759"/>
<dbReference type="RefSeq" id="XP_024384081.1">
    <property type="nucleotide sequence ID" value="XM_024528313.2"/>
</dbReference>
<dbReference type="FunFam" id="3.40.50.1110:FF:000003">
    <property type="entry name" value="GDSL esterase/lipase APG"/>
    <property type="match status" value="1"/>
</dbReference>
<gene>
    <name evidence="3" type="primary">LOC112286433</name>
    <name evidence="2" type="ORF">PHYPA_012290</name>
</gene>
<dbReference type="InterPro" id="IPR035669">
    <property type="entry name" value="SGNH_plant_lipase-like"/>
</dbReference>
<dbReference type="Pfam" id="PF00657">
    <property type="entry name" value="Lipase_GDSL"/>
    <property type="match status" value="1"/>
</dbReference>
<dbReference type="Proteomes" id="UP000006727">
    <property type="component" value="Chromosome 9"/>
</dbReference>
<dbReference type="SUPFAM" id="SSF52266">
    <property type="entry name" value="SGNH hydrolase"/>
    <property type="match status" value="1"/>
</dbReference>
<evidence type="ECO:0000313" key="4">
    <source>
        <dbReference type="Proteomes" id="UP000006727"/>
    </source>
</evidence>
<dbReference type="PANTHER" id="PTHR45642:SF35">
    <property type="entry name" value="GDSL ESTERASE_LIPASE APG"/>
    <property type="match status" value="1"/>
</dbReference>
<dbReference type="EnsemblPlants" id="Pp3c9_4680V3.2">
    <property type="protein sequence ID" value="Pp3c9_4680V3.2"/>
    <property type="gene ID" value="Pp3c9_4680"/>
</dbReference>
<dbReference type="FunCoup" id="A0A2K1K217">
    <property type="interactions" value="331"/>
</dbReference>